<gene>
    <name evidence="2" type="primary">kei1</name>
    <name evidence="2" type="ORF">SOMG_04703</name>
</gene>
<name>A0AAF0AYU7_9SCHI</name>
<dbReference type="GO" id="GO:0070917">
    <property type="term" value="F:inositol phosphoceramide synthase regulator activity"/>
    <property type="evidence" value="ECO:0007669"/>
    <property type="project" value="InterPro"/>
</dbReference>
<dbReference type="AlphaFoldDB" id="A0AAF0AYU7"/>
<keyword evidence="1" id="KW-0812">Transmembrane</keyword>
<evidence type="ECO:0000256" key="1">
    <source>
        <dbReference type="SAM" id="Phobius"/>
    </source>
</evidence>
<dbReference type="GO" id="GO:0000139">
    <property type="term" value="C:Golgi membrane"/>
    <property type="evidence" value="ECO:0007669"/>
    <property type="project" value="TreeGrafter"/>
</dbReference>
<dbReference type="GeneID" id="80878171"/>
<dbReference type="GO" id="GO:0006673">
    <property type="term" value="P:inositol phosphoceramide metabolic process"/>
    <property type="evidence" value="ECO:0007669"/>
    <property type="project" value="InterPro"/>
</dbReference>
<dbReference type="GO" id="GO:0070916">
    <property type="term" value="C:inositol phosphoceramide synthase complex"/>
    <property type="evidence" value="ECO:0007669"/>
    <property type="project" value="TreeGrafter"/>
</dbReference>
<keyword evidence="3" id="KW-1185">Reference proteome</keyword>
<dbReference type="PANTHER" id="PTHR28077">
    <property type="entry name" value="INOSITOL PHOSPHORYLCERAMIDE SYNTHASE REGULATORY SUBUNIT KEI1"/>
    <property type="match status" value="1"/>
</dbReference>
<dbReference type="KEGG" id="som:SOMG_04703"/>
<feature type="transmembrane region" description="Helical" evidence="1">
    <location>
        <begin position="21"/>
        <end position="41"/>
    </location>
</feature>
<evidence type="ECO:0000313" key="2">
    <source>
        <dbReference type="EMBL" id="WBW75305.1"/>
    </source>
</evidence>
<feature type="transmembrane region" description="Helical" evidence="1">
    <location>
        <begin position="139"/>
        <end position="166"/>
    </location>
</feature>
<feature type="transmembrane region" description="Helical" evidence="1">
    <location>
        <begin position="96"/>
        <end position="119"/>
    </location>
</feature>
<proteinExistence type="predicted"/>
<organism evidence="2 3">
    <name type="scientific">Schizosaccharomyces osmophilus</name>
    <dbReference type="NCBI Taxonomy" id="2545709"/>
    <lineage>
        <taxon>Eukaryota</taxon>
        <taxon>Fungi</taxon>
        <taxon>Dikarya</taxon>
        <taxon>Ascomycota</taxon>
        <taxon>Taphrinomycotina</taxon>
        <taxon>Schizosaccharomycetes</taxon>
        <taxon>Schizosaccharomycetales</taxon>
        <taxon>Schizosaccharomycetaceae</taxon>
        <taxon>Schizosaccharomyces</taxon>
    </lineage>
</organism>
<protein>
    <submittedName>
        <fullName evidence="2">Inositol phoshorylceramide synthase regulatory subunit Kei1</fullName>
    </submittedName>
</protein>
<keyword evidence="1" id="KW-1133">Transmembrane helix</keyword>
<feature type="transmembrane region" description="Helical" evidence="1">
    <location>
        <begin position="61"/>
        <end position="84"/>
    </location>
</feature>
<dbReference type="Proteomes" id="UP001212411">
    <property type="component" value="Chromosome 3"/>
</dbReference>
<accession>A0AAF0AYU7</accession>
<reference evidence="2 3" key="1">
    <citation type="journal article" date="2023" name="G3 (Bethesda)">
        <title>A high-quality reference genome for the fission yeast Schizosaccharomyces osmophilus.</title>
        <authorList>
            <person name="Jia G.S."/>
            <person name="Zhang W.C."/>
            <person name="Liang Y."/>
            <person name="Liu X.H."/>
            <person name="Rhind N."/>
            <person name="Pidoux A."/>
            <person name="Brysch-Herzberg M."/>
            <person name="Du L.L."/>
        </authorList>
    </citation>
    <scope>NUCLEOTIDE SEQUENCE [LARGE SCALE GENOMIC DNA]</scope>
    <source>
        <strain evidence="2 3">CBS 15793</strain>
    </source>
</reference>
<keyword evidence="1" id="KW-0472">Membrane</keyword>
<dbReference type="RefSeq" id="XP_056039548.1">
    <property type="nucleotide sequence ID" value="XM_056183482.1"/>
</dbReference>
<dbReference type="Pfam" id="PF08552">
    <property type="entry name" value="Kei1"/>
    <property type="match status" value="1"/>
</dbReference>
<dbReference type="InterPro" id="IPR013862">
    <property type="entry name" value="Kei1"/>
</dbReference>
<dbReference type="EMBL" id="CP115613">
    <property type="protein sequence ID" value="WBW75305.1"/>
    <property type="molecule type" value="Genomic_DNA"/>
</dbReference>
<evidence type="ECO:0000313" key="3">
    <source>
        <dbReference type="Proteomes" id="UP001212411"/>
    </source>
</evidence>
<dbReference type="PANTHER" id="PTHR28077:SF1">
    <property type="entry name" value="INOSITOL PHOSPHORYLCERAMIDE SYNTHASE REGULATORY SUBUNIT KEI1"/>
    <property type="match status" value="1"/>
</dbReference>
<sequence>MGSFRRVRWSNLLERLFLPRSLFGLCSLRVGCEVIVWFAIINKLSGLYGIVSLFQSSAISAWQIFMYMTSIFTLVLFSWLAVYIPKDSVPHALILFYSYALDFFLNVAFTVLFALSWFAKVLISSQSAKGVPESEQPTSLWAVFFEAESIPSLLLLTFFTSLKLYFTLITLSYSNKLIVDSGIRPQSLPSSFMGRLTRILMKPYIFAANRTYLRNHANRFLENIELQQRLMDEVV</sequence>